<keyword evidence="1" id="KW-1133">Transmembrane helix</keyword>
<dbReference type="EMBL" id="SLWB01000005">
    <property type="protein sequence ID" value="TCN68938.1"/>
    <property type="molecule type" value="Genomic_DNA"/>
</dbReference>
<organism evidence="3 4">
    <name type="scientific">Acetobacteroides hydrogenigenes</name>
    <dbReference type="NCBI Taxonomy" id="979970"/>
    <lineage>
        <taxon>Bacteria</taxon>
        <taxon>Pseudomonadati</taxon>
        <taxon>Bacteroidota</taxon>
        <taxon>Bacteroidia</taxon>
        <taxon>Bacteroidales</taxon>
        <taxon>Rikenellaceae</taxon>
        <taxon>Acetobacteroides</taxon>
    </lineage>
</organism>
<feature type="transmembrane region" description="Helical" evidence="1">
    <location>
        <begin position="98"/>
        <end position="121"/>
    </location>
</feature>
<feature type="transmembrane region" description="Helical" evidence="1">
    <location>
        <begin position="168"/>
        <end position="184"/>
    </location>
</feature>
<keyword evidence="4" id="KW-1185">Reference proteome</keyword>
<dbReference type="Pfam" id="PF02517">
    <property type="entry name" value="Rce1-like"/>
    <property type="match status" value="1"/>
</dbReference>
<feature type="transmembrane region" description="Helical" evidence="1">
    <location>
        <begin position="12"/>
        <end position="36"/>
    </location>
</feature>
<evidence type="ECO:0000313" key="3">
    <source>
        <dbReference type="EMBL" id="TCN68938.1"/>
    </source>
</evidence>
<dbReference type="RefSeq" id="WP_131838951.1">
    <property type="nucleotide sequence ID" value="NZ_SLWB01000005.1"/>
</dbReference>
<dbReference type="AlphaFoldDB" id="A0A4R2EIV3"/>
<keyword evidence="1" id="KW-0472">Membrane</keyword>
<sequence>METTEKERGAALPLWARVVLYTIGFLVATAVFQLIGMLSTGCSLSDMESFDKLSPFQFFVVEIFGLSATLLLTLLFRRYIDRKTFKSLGFSIAGRGKDILAGLAGALLLFGVGTLVLFLMGEIRFTGFQFDAASFFISFGLFVVVAINEETLIRGYILNNLLTRMNRYLALAISASIFGVLHIFNTGMGVLPLVNLVLAGVLLGSAYIFTRNLWFAISLHLFWNFIQGPVLGYSVSGTKTSSLLKMSSLGDTTLTGGKFGFEGSIVCTILMVVAIAGVFVYFERRKKNMEEPLLDEQQPKFADTIGE</sequence>
<comment type="caution">
    <text evidence="3">The sequence shown here is derived from an EMBL/GenBank/DDBJ whole genome shotgun (WGS) entry which is preliminary data.</text>
</comment>
<dbReference type="GO" id="GO:0080120">
    <property type="term" value="P:CAAX-box protein maturation"/>
    <property type="evidence" value="ECO:0007669"/>
    <property type="project" value="UniProtKB-ARBA"/>
</dbReference>
<dbReference type="Proteomes" id="UP000294830">
    <property type="component" value="Unassembled WGS sequence"/>
</dbReference>
<feature type="domain" description="CAAX prenyl protease 2/Lysostaphin resistance protein A-like" evidence="2">
    <location>
        <begin position="134"/>
        <end position="226"/>
    </location>
</feature>
<feature type="transmembrane region" description="Helical" evidence="1">
    <location>
        <begin position="56"/>
        <end position="77"/>
    </location>
</feature>
<reference evidence="3 4" key="1">
    <citation type="submission" date="2019-03" db="EMBL/GenBank/DDBJ databases">
        <title>Genomic Encyclopedia of Archaeal and Bacterial Type Strains, Phase II (KMG-II): from individual species to whole genera.</title>
        <authorList>
            <person name="Goeker M."/>
        </authorList>
    </citation>
    <scope>NUCLEOTIDE SEQUENCE [LARGE SCALE GENOMIC DNA]</scope>
    <source>
        <strain evidence="3 4">RL-C</strain>
    </source>
</reference>
<dbReference type="GO" id="GO:0004175">
    <property type="term" value="F:endopeptidase activity"/>
    <property type="evidence" value="ECO:0007669"/>
    <property type="project" value="UniProtKB-ARBA"/>
</dbReference>
<dbReference type="PANTHER" id="PTHR39430">
    <property type="entry name" value="MEMBRANE-ASSOCIATED PROTEASE-RELATED"/>
    <property type="match status" value="1"/>
</dbReference>
<feature type="transmembrane region" description="Helical" evidence="1">
    <location>
        <begin position="259"/>
        <end position="282"/>
    </location>
</feature>
<feature type="transmembrane region" description="Helical" evidence="1">
    <location>
        <begin position="221"/>
        <end position="239"/>
    </location>
</feature>
<dbReference type="InterPro" id="IPR003675">
    <property type="entry name" value="Rce1/LyrA-like_dom"/>
</dbReference>
<keyword evidence="1" id="KW-0812">Transmembrane</keyword>
<dbReference type="OrthoDB" id="324900at2"/>
<accession>A0A4R2EIV3</accession>
<evidence type="ECO:0000313" key="4">
    <source>
        <dbReference type="Proteomes" id="UP000294830"/>
    </source>
</evidence>
<proteinExistence type="predicted"/>
<evidence type="ECO:0000256" key="1">
    <source>
        <dbReference type="SAM" id="Phobius"/>
    </source>
</evidence>
<gene>
    <name evidence="3" type="ORF">CLV25_105140</name>
</gene>
<feature type="transmembrane region" description="Helical" evidence="1">
    <location>
        <begin position="127"/>
        <end position="147"/>
    </location>
</feature>
<dbReference type="PANTHER" id="PTHR39430:SF1">
    <property type="entry name" value="PROTEASE"/>
    <property type="match status" value="1"/>
</dbReference>
<name>A0A4R2EIV3_9BACT</name>
<feature type="transmembrane region" description="Helical" evidence="1">
    <location>
        <begin position="190"/>
        <end position="209"/>
    </location>
</feature>
<protein>
    <recommendedName>
        <fullName evidence="2">CAAX prenyl protease 2/Lysostaphin resistance protein A-like domain-containing protein</fullName>
    </recommendedName>
</protein>
<evidence type="ECO:0000259" key="2">
    <source>
        <dbReference type="Pfam" id="PF02517"/>
    </source>
</evidence>